<reference evidence="13" key="1">
    <citation type="submission" date="2014-04" db="EMBL/GenBank/DDBJ databases">
        <title>The genes involved in the male and female cone development in Pinus tabuliformis.</title>
        <authorList>
            <person name="Niu S."/>
            <person name="Li W."/>
            <person name="Chen X."/>
        </authorList>
    </citation>
    <scope>NUCLEOTIDE SEQUENCE</scope>
</reference>
<evidence type="ECO:0000256" key="3">
    <source>
        <dbReference type="ARBA" id="ARBA00022514"/>
    </source>
</evidence>
<comment type="catalytic activity">
    <reaction evidence="7">
        <text>L-dopachrome = 5,6-dihydroxyindole-2-carboxylate</text>
        <dbReference type="Rhea" id="RHEA:13041"/>
        <dbReference type="ChEBI" id="CHEBI:16875"/>
        <dbReference type="ChEBI" id="CHEBI:57509"/>
        <dbReference type="EC" id="5.3.3.12"/>
    </reaction>
</comment>
<comment type="similarity">
    <text evidence="2">Belongs to the MIF family.</text>
</comment>
<comment type="subcellular location">
    <subcellularLocation>
        <location evidence="1">Secreted</location>
    </subcellularLocation>
</comment>
<dbReference type="AlphaFoldDB" id="A0A0K1D9F7"/>
<dbReference type="GO" id="GO:0005125">
    <property type="term" value="F:cytokine activity"/>
    <property type="evidence" value="ECO:0007669"/>
    <property type="project" value="UniProtKB-KW"/>
</dbReference>
<dbReference type="EMBL" id="KJ728664">
    <property type="protein sequence ID" value="AKT09428.1"/>
    <property type="molecule type" value="mRNA"/>
</dbReference>
<evidence type="ECO:0000256" key="6">
    <source>
        <dbReference type="ARBA" id="ARBA00036735"/>
    </source>
</evidence>
<dbReference type="PANTHER" id="PTHR11954">
    <property type="entry name" value="D-DOPACHROME DECARBOXYLASE"/>
    <property type="match status" value="1"/>
</dbReference>
<dbReference type="GO" id="GO:0050178">
    <property type="term" value="F:phenylpyruvate tautomerase activity"/>
    <property type="evidence" value="ECO:0007669"/>
    <property type="project" value="UniProtKB-EC"/>
</dbReference>
<sequence>MPILQITTNVPKEKVTPDVLTTLSKMIAEMLGKSEAYCMVHVVPDQLMTFGGTTEPCAVALFCSLGKLGVEENKSYAAKLYPYLETTLGIPSGRMYMSFRDMKTSEIGYKGTTFHEILGR</sequence>
<evidence type="ECO:0000256" key="10">
    <source>
        <dbReference type="ARBA" id="ARBA00041631"/>
    </source>
</evidence>
<evidence type="ECO:0000256" key="4">
    <source>
        <dbReference type="ARBA" id="ARBA00022525"/>
    </source>
</evidence>
<dbReference type="SUPFAM" id="SSF55331">
    <property type="entry name" value="Tautomerase/MIF"/>
    <property type="match status" value="1"/>
</dbReference>
<dbReference type="PANTHER" id="PTHR11954:SF6">
    <property type="entry name" value="MACROPHAGE MIGRATION INHIBITORY FACTOR"/>
    <property type="match status" value="1"/>
</dbReference>
<protein>
    <recommendedName>
        <fullName evidence="12">L-dopachrome isomerase</fullName>
        <ecNumber evidence="9">5.3.2.1</ecNumber>
        <ecNumber evidence="8">5.3.3.12</ecNumber>
    </recommendedName>
    <alternativeName>
        <fullName evidence="10">L-dopachrome tautomerase</fullName>
    </alternativeName>
    <alternativeName>
        <fullName evidence="11">Phenylpyruvate tautomerase</fullName>
    </alternativeName>
</protein>
<dbReference type="GO" id="GO:0005615">
    <property type="term" value="C:extracellular space"/>
    <property type="evidence" value="ECO:0007669"/>
    <property type="project" value="UniProtKB-KW"/>
</dbReference>
<evidence type="ECO:0000256" key="2">
    <source>
        <dbReference type="ARBA" id="ARBA00005851"/>
    </source>
</evidence>
<keyword evidence="3" id="KW-0202">Cytokine</keyword>
<evidence type="ECO:0000256" key="5">
    <source>
        <dbReference type="ARBA" id="ARBA00023235"/>
    </source>
</evidence>
<evidence type="ECO:0000256" key="11">
    <source>
        <dbReference type="ARBA" id="ARBA00041912"/>
    </source>
</evidence>
<dbReference type="Gene3D" id="3.30.429.10">
    <property type="entry name" value="Macrophage Migration Inhibitory Factor"/>
    <property type="match status" value="1"/>
</dbReference>
<keyword evidence="5" id="KW-0413">Isomerase</keyword>
<keyword evidence="4" id="KW-0964">Secreted</keyword>
<evidence type="ECO:0000313" key="13">
    <source>
        <dbReference type="EMBL" id="AKT09428.1"/>
    </source>
</evidence>
<evidence type="ECO:0000256" key="8">
    <source>
        <dbReference type="ARBA" id="ARBA00038932"/>
    </source>
</evidence>
<dbReference type="InterPro" id="IPR001398">
    <property type="entry name" value="Macrophage_inhib_fac"/>
</dbReference>
<name>A0A0K1D9F7_SCYPA</name>
<dbReference type="InterPro" id="IPR014347">
    <property type="entry name" value="Tautomerase/MIF_sf"/>
</dbReference>
<evidence type="ECO:0000256" key="1">
    <source>
        <dbReference type="ARBA" id="ARBA00004613"/>
    </source>
</evidence>
<accession>A0A0K1D9F7</accession>
<proteinExistence type="evidence at transcript level"/>
<dbReference type="GO" id="GO:0004167">
    <property type="term" value="F:dopachrome isomerase activity"/>
    <property type="evidence" value="ECO:0007669"/>
    <property type="project" value="UniProtKB-EC"/>
</dbReference>
<dbReference type="Pfam" id="PF01187">
    <property type="entry name" value="MIF"/>
    <property type="match status" value="1"/>
</dbReference>
<dbReference type="EC" id="5.3.3.12" evidence="8"/>
<comment type="catalytic activity">
    <reaction evidence="6">
        <text>3-phenylpyruvate = enol-phenylpyruvate</text>
        <dbReference type="Rhea" id="RHEA:17097"/>
        <dbReference type="ChEBI" id="CHEBI:16815"/>
        <dbReference type="ChEBI" id="CHEBI:18005"/>
        <dbReference type="EC" id="5.3.2.1"/>
    </reaction>
</comment>
<organism evidence="13">
    <name type="scientific">Scylla paramamosain</name>
    <name type="common">Mud crab</name>
    <dbReference type="NCBI Taxonomy" id="85552"/>
    <lineage>
        <taxon>Eukaryota</taxon>
        <taxon>Metazoa</taxon>
        <taxon>Ecdysozoa</taxon>
        <taxon>Arthropoda</taxon>
        <taxon>Crustacea</taxon>
        <taxon>Multicrustacea</taxon>
        <taxon>Malacostraca</taxon>
        <taxon>Eumalacostraca</taxon>
        <taxon>Eucarida</taxon>
        <taxon>Decapoda</taxon>
        <taxon>Pleocyemata</taxon>
        <taxon>Brachyura</taxon>
        <taxon>Eubrachyura</taxon>
        <taxon>Portunoidea</taxon>
        <taxon>Portunidae</taxon>
        <taxon>Portuninae</taxon>
        <taxon>Scylla</taxon>
    </lineage>
</organism>
<dbReference type="EC" id="5.3.2.1" evidence="9"/>
<evidence type="ECO:0000256" key="9">
    <source>
        <dbReference type="ARBA" id="ARBA00039086"/>
    </source>
</evidence>
<evidence type="ECO:0000256" key="7">
    <source>
        <dbReference type="ARBA" id="ARBA00036823"/>
    </source>
</evidence>
<evidence type="ECO:0000256" key="12">
    <source>
        <dbReference type="ARBA" id="ARBA00042730"/>
    </source>
</evidence>